<reference evidence="2 3" key="1">
    <citation type="journal article" date="2023" name="Microb. Genom.">
        <title>Mesoterricola silvestris gen. nov., sp. nov., Mesoterricola sediminis sp. nov., Geothrix oryzae sp. nov., Geothrix edaphica sp. nov., Geothrix rubra sp. nov., and Geothrix limicola sp. nov., six novel members of Acidobacteriota isolated from soils.</title>
        <authorList>
            <person name="Weisberg A.J."/>
            <person name="Pearce E."/>
            <person name="Kramer C.G."/>
            <person name="Chang J.H."/>
            <person name="Clarke C.R."/>
        </authorList>
    </citation>
    <scope>NUCLEOTIDE SEQUENCE [LARGE SCALE GENOMIC DNA]</scope>
    <source>
        <strain evidence="2 3">ID09-01A</strain>
    </source>
</reference>
<dbReference type="EMBL" id="JARAYU010000016">
    <property type="protein sequence ID" value="MDX3704751.1"/>
    <property type="molecule type" value="Genomic_DNA"/>
</dbReference>
<keyword evidence="3" id="KW-1185">Reference proteome</keyword>
<sequence length="188" mass="20160">MDGWPVVGEVGLGLPELPWPLSPGPVEEHRDDFELAALRPSWISVRDRPADHCTTKERPGWLSLRARGDSLDEPDVVFTGRRQQHMSCRVRTLVDAAAGSGGLAVRLDEPHHHEIEVSGTRVHVVARVGSLRTVVAEQSVPTGPVVLAVTITEPPSPHGPCTGPDVVSLGAERSDGTLTELATLDGRC</sequence>
<dbReference type="InterPro" id="IPR013320">
    <property type="entry name" value="ConA-like_dom_sf"/>
</dbReference>
<evidence type="ECO:0000313" key="2">
    <source>
        <dbReference type="EMBL" id="MDX3704751.1"/>
    </source>
</evidence>
<evidence type="ECO:0000313" key="3">
    <source>
        <dbReference type="Proteomes" id="UP001271274"/>
    </source>
</evidence>
<comment type="caution">
    <text evidence="2">The sequence shown here is derived from an EMBL/GenBank/DDBJ whole genome shotgun (WGS) entry which is preliminary data.</text>
</comment>
<proteinExistence type="predicted"/>
<name>A0ABU4NQ59_9ACTN</name>
<dbReference type="SUPFAM" id="SSF49899">
    <property type="entry name" value="Concanavalin A-like lectins/glucanases"/>
    <property type="match status" value="1"/>
</dbReference>
<gene>
    <name evidence="2" type="ORF">PV662_34375</name>
</gene>
<protein>
    <recommendedName>
        <fullName evidence="1">Beta-xylosidase C-terminal Concanavalin A-like domain-containing protein</fullName>
    </recommendedName>
</protein>
<evidence type="ECO:0000259" key="1">
    <source>
        <dbReference type="Pfam" id="PF17851"/>
    </source>
</evidence>
<dbReference type="Proteomes" id="UP001271274">
    <property type="component" value="Unassembled WGS sequence"/>
</dbReference>
<dbReference type="InterPro" id="IPR041542">
    <property type="entry name" value="GH43_C2"/>
</dbReference>
<accession>A0ABU4NQ59</accession>
<dbReference type="Gene3D" id="2.60.120.200">
    <property type="match status" value="1"/>
</dbReference>
<feature type="domain" description="Beta-xylosidase C-terminal Concanavalin A-like" evidence="1">
    <location>
        <begin position="30"/>
        <end position="153"/>
    </location>
</feature>
<organism evidence="2 3">
    <name type="scientific">Streptomyces europaeiscabiei</name>
    <dbReference type="NCBI Taxonomy" id="146819"/>
    <lineage>
        <taxon>Bacteria</taxon>
        <taxon>Bacillati</taxon>
        <taxon>Actinomycetota</taxon>
        <taxon>Actinomycetes</taxon>
        <taxon>Kitasatosporales</taxon>
        <taxon>Streptomycetaceae</taxon>
        <taxon>Streptomyces</taxon>
    </lineage>
</organism>
<dbReference type="Pfam" id="PF17851">
    <property type="entry name" value="GH43_C2"/>
    <property type="match status" value="1"/>
</dbReference>